<evidence type="ECO:0000256" key="19">
    <source>
        <dbReference type="SAM" id="SignalP"/>
    </source>
</evidence>
<evidence type="ECO:0000256" key="14">
    <source>
        <dbReference type="ARBA" id="ARBA00025803"/>
    </source>
</evidence>
<evidence type="ECO:0000256" key="7">
    <source>
        <dbReference type="ARBA" id="ARBA00022729"/>
    </source>
</evidence>
<name>A0A9P0AX27_BRAAE</name>
<dbReference type="Gene3D" id="3.40.50.11350">
    <property type="match status" value="1"/>
</dbReference>
<dbReference type="PANTHER" id="PTHR13398">
    <property type="entry name" value="GDP-FUCOSE PROTEIN O-FUCOSYLTRANSFERASE 2"/>
    <property type="match status" value="1"/>
</dbReference>
<keyword evidence="10" id="KW-1015">Disulfide bond</keyword>
<evidence type="ECO:0000256" key="3">
    <source>
        <dbReference type="ARBA" id="ARBA00004922"/>
    </source>
</evidence>
<dbReference type="EC" id="2.4.1.221" evidence="4"/>
<gene>
    <name evidence="20" type="ORF">MELIAE_LOCUS3253</name>
</gene>
<keyword evidence="9" id="KW-0333">Golgi apparatus</keyword>
<evidence type="ECO:0000256" key="4">
    <source>
        <dbReference type="ARBA" id="ARBA00012196"/>
    </source>
</evidence>
<feature type="chain" id="PRO_5040220984" description="GDP-fucose protein O-fucosyltransferase 2" evidence="19">
    <location>
        <begin position="23"/>
        <end position="421"/>
    </location>
</feature>
<evidence type="ECO:0000256" key="16">
    <source>
        <dbReference type="ARBA" id="ARBA00033083"/>
    </source>
</evidence>
<protein>
    <recommendedName>
        <fullName evidence="15">GDP-fucose protein O-fucosyltransferase 2</fullName>
        <ecNumber evidence="4">2.4.1.221</ecNumber>
    </recommendedName>
    <alternativeName>
        <fullName evidence="16">Peptide-O-fucosyltransferase 2</fullName>
    </alternativeName>
</protein>
<dbReference type="GO" id="GO:0005783">
    <property type="term" value="C:endoplasmic reticulum"/>
    <property type="evidence" value="ECO:0007669"/>
    <property type="project" value="UniProtKB-SubCell"/>
</dbReference>
<dbReference type="GO" id="GO:0006004">
    <property type="term" value="P:fucose metabolic process"/>
    <property type="evidence" value="ECO:0007669"/>
    <property type="project" value="UniProtKB-KW"/>
</dbReference>
<dbReference type="CDD" id="cd11298">
    <property type="entry name" value="O-FucT-2"/>
    <property type="match status" value="1"/>
</dbReference>
<evidence type="ECO:0000256" key="11">
    <source>
        <dbReference type="ARBA" id="ARBA00023180"/>
    </source>
</evidence>
<dbReference type="InterPro" id="IPR045130">
    <property type="entry name" value="OFUT2-like"/>
</dbReference>
<evidence type="ECO:0000256" key="5">
    <source>
        <dbReference type="ARBA" id="ARBA00022676"/>
    </source>
</evidence>
<keyword evidence="11" id="KW-0325">Glycoprotein</keyword>
<reference evidence="20" key="1">
    <citation type="submission" date="2021-12" db="EMBL/GenBank/DDBJ databases">
        <authorList>
            <person name="King R."/>
        </authorList>
    </citation>
    <scope>NUCLEOTIDE SEQUENCE</scope>
</reference>
<evidence type="ECO:0000256" key="10">
    <source>
        <dbReference type="ARBA" id="ARBA00023157"/>
    </source>
</evidence>
<evidence type="ECO:0000256" key="6">
    <source>
        <dbReference type="ARBA" id="ARBA00022679"/>
    </source>
</evidence>
<organism evidence="20 21">
    <name type="scientific">Brassicogethes aeneus</name>
    <name type="common">Rape pollen beetle</name>
    <name type="synonym">Meligethes aeneus</name>
    <dbReference type="NCBI Taxonomy" id="1431903"/>
    <lineage>
        <taxon>Eukaryota</taxon>
        <taxon>Metazoa</taxon>
        <taxon>Ecdysozoa</taxon>
        <taxon>Arthropoda</taxon>
        <taxon>Hexapoda</taxon>
        <taxon>Insecta</taxon>
        <taxon>Pterygota</taxon>
        <taxon>Neoptera</taxon>
        <taxon>Endopterygota</taxon>
        <taxon>Coleoptera</taxon>
        <taxon>Polyphaga</taxon>
        <taxon>Cucujiformia</taxon>
        <taxon>Nitidulidae</taxon>
        <taxon>Meligethinae</taxon>
        <taxon>Brassicogethes</taxon>
    </lineage>
</organism>
<feature type="signal peptide" evidence="19">
    <location>
        <begin position="1"/>
        <end position="22"/>
    </location>
</feature>
<keyword evidence="6" id="KW-0808">Transferase</keyword>
<evidence type="ECO:0000256" key="1">
    <source>
        <dbReference type="ARBA" id="ARBA00004240"/>
    </source>
</evidence>
<dbReference type="Gene3D" id="3.40.50.11340">
    <property type="match status" value="1"/>
</dbReference>
<comment type="similarity">
    <text evidence="14">Belongs to the glycosyltransferase 68 family.</text>
</comment>
<evidence type="ECO:0000256" key="8">
    <source>
        <dbReference type="ARBA" id="ARBA00022824"/>
    </source>
</evidence>
<keyword evidence="13" id="KW-0119">Carbohydrate metabolism</keyword>
<keyword evidence="12" id="KW-0294">Fucose metabolism</keyword>
<evidence type="ECO:0000256" key="2">
    <source>
        <dbReference type="ARBA" id="ARBA00004555"/>
    </source>
</evidence>
<evidence type="ECO:0000313" key="20">
    <source>
        <dbReference type="EMBL" id="CAH0550446.1"/>
    </source>
</evidence>
<dbReference type="OrthoDB" id="422368at2759"/>
<keyword evidence="8" id="KW-0256">Endoplasmic reticulum</keyword>
<comment type="subcellular location">
    <subcellularLocation>
        <location evidence="1">Endoplasmic reticulum</location>
    </subcellularLocation>
    <subcellularLocation>
        <location evidence="2">Golgi apparatus</location>
    </subcellularLocation>
</comment>
<keyword evidence="21" id="KW-1185">Reference proteome</keyword>
<evidence type="ECO:0000256" key="15">
    <source>
        <dbReference type="ARBA" id="ARBA00026232"/>
    </source>
</evidence>
<dbReference type="Proteomes" id="UP001154078">
    <property type="component" value="Chromosome 2"/>
</dbReference>
<keyword evidence="5" id="KW-0328">Glycosyltransferase</keyword>
<evidence type="ECO:0000256" key="13">
    <source>
        <dbReference type="ARBA" id="ARBA00023277"/>
    </source>
</evidence>
<dbReference type="FunFam" id="3.40.50.11350:FF:000002">
    <property type="entry name" value="GDP-fucose protein O-fucosyltransferase 2"/>
    <property type="match status" value="1"/>
</dbReference>
<accession>A0A9P0AX27</accession>
<dbReference type="GO" id="GO:0046922">
    <property type="term" value="F:peptide-O-fucosyltransferase activity"/>
    <property type="evidence" value="ECO:0007669"/>
    <property type="project" value="UniProtKB-EC"/>
</dbReference>
<evidence type="ECO:0000256" key="17">
    <source>
        <dbReference type="ARBA" id="ARBA00047273"/>
    </source>
</evidence>
<evidence type="ECO:0000313" key="21">
    <source>
        <dbReference type="Proteomes" id="UP001154078"/>
    </source>
</evidence>
<comment type="pathway">
    <text evidence="3">Protein modification; protein glycosylation.</text>
</comment>
<comment type="catalytic activity">
    <reaction evidence="17">
        <text>L-threonyl-[protein] + GDP-beta-L-fucose = 3-O-(alpha-L-fucosyl)-L-threonyl-[protein] + GDP + H(+)</text>
        <dbReference type="Rhea" id="RHEA:70491"/>
        <dbReference type="Rhea" id="RHEA-COMP:11060"/>
        <dbReference type="Rhea" id="RHEA-COMP:17915"/>
        <dbReference type="ChEBI" id="CHEBI:15378"/>
        <dbReference type="ChEBI" id="CHEBI:30013"/>
        <dbReference type="ChEBI" id="CHEBI:57273"/>
        <dbReference type="ChEBI" id="CHEBI:58189"/>
        <dbReference type="ChEBI" id="CHEBI:189631"/>
        <dbReference type="EC" id="2.4.1.221"/>
    </reaction>
    <physiologicalReaction direction="left-to-right" evidence="17">
        <dbReference type="Rhea" id="RHEA:70492"/>
    </physiologicalReaction>
</comment>
<dbReference type="InterPro" id="IPR019378">
    <property type="entry name" value="GDP-Fuc_O-FucTrfase"/>
</dbReference>
<evidence type="ECO:0000256" key="18">
    <source>
        <dbReference type="ARBA" id="ARBA00048647"/>
    </source>
</evidence>
<dbReference type="EMBL" id="OV121133">
    <property type="protein sequence ID" value="CAH0550446.1"/>
    <property type="molecule type" value="Genomic_DNA"/>
</dbReference>
<evidence type="ECO:0000256" key="9">
    <source>
        <dbReference type="ARBA" id="ARBA00023034"/>
    </source>
</evidence>
<dbReference type="GO" id="GO:0005794">
    <property type="term" value="C:Golgi apparatus"/>
    <property type="evidence" value="ECO:0007669"/>
    <property type="project" value="UniProtKB-SubCell"/>
</dbReference>
<sequence>MFIFRCILFTNLILISFNGYKSEEYCYDKNSQCKDKKIRYLFYDVNPPEGFNLRRDVYMRMAVLAYKLHNLRPDNLNSFKLVLPPWSHLVHWDFSQFPEYIPWSYYFDLSSLKNFAPVIEMYDFFNEYKNKYSVIIEETYILQHFEDMFESGNFEDRMEVEKCTKDYKPLFFHYSNITSNNVKCLSFHGSSTNLIKLFNESTASTIYIDHAEVALHEMFGNKIYWEARRSMRFNKELVKIANDFRKDFLNSTDLSDLTTIPVDWRDEKPNRNAKGGPYLSVHMRRKDFVKSRPQETPSLKNVSEQIKKTLDKLKLDAVFISTDAPDKEYKTLVDLIGPKYKVFKYSGDKYVKEKFKDGGIAIIDQIICSHARYFIGTQESTFSFRIQEEREIMGFPVKTTFNSLCNNDGICRKPSQWKIVY</sequence>
<keyword evidence="7 19" id="KW-0732">Signal</keyword>
<comment type="catalytic activity">
    <reaction evidence="18">
        <text>L-seryl-[protein] + GDP-beta-L-fucose = 3-O-(alpha-L-fucosyl)-L-seryl-[protein] + GDP + H(+)</text>
        <dbReference type="Rhea" id="RHEA:63644"/>
        <dbReference type="Rhea" id="RHEA-COMP:9863"/>
        <dbReference type="Rhea" id="RHEA-COMP:17914"/>
        <dbReference type="ChEBI" id="CHEBI:15378"/>
        <dbReference type="ChEBI" id="CHEBI:29999"/>
        <dbReference type="ChEBI" id="CHEBI:57273"/>
        <dbReference type="ChEBI" id="CHEBI:58189"/>
        <dbReference type="ChEBI" id="CHEBI:189632"/>
        <dbReference type="EC" id="2.4.1.221"/>
    </reaction>
    <physiologicalReaction direction="left-to-right" evidence="18">
        <dbReference type="Rhea" id="RHEA:63645"/>
    </physiologicalReaction>
</comment>
<dbReference type="AlphaFoldDB" id="A0A9P0AX27"/>
<dbReference type="Pfam" id="PF10250">
    <property type="entry name" value="O-FucT"/>
    <property type="match status" value="1"/>
</dbReference>
<proteinExistence type="inferred from homology"/>
<evidence type="ECO:0000256" key="12">
    <source>
        <dbReference type="ARBA" id="ARBA00023253"/>
    </source>
</evidence>
<dbReference type="PANTHER" id="PTHR13398:SF0">
    <property type="entry name" value="GDP-FUCOSE PROTEIN O-FUCOSYLTRANSFERASE 2"/>
    <property type="match status" value="1"/>
</dbReference>